<keyword evidence="2" id="KW-1185">Reference proteome</keyword>
<dbReference type="RefSeq" id="WP_053985516.1">
    <property type="nucleotide sequence ID" value="NZ_JAQIFT010000068.1"/>
</dbReference>
<gene>
    <name evidence="1" type="ORF">PBV87_20575</name>
</gene>
<protein>
    <submittedName>
        <fullName evidence="1">Uncharacterized protein</fullName>
    </submittedName>
</protein>
<dbReference type="EMBL" id="JAQIFT010000068">
    <property type="protein sequence ID" value="MDA3733873.1"/>
    <property type="molecule type" value="Genomic_DNA"/>
</dbReference>
<accession>A0AA42DRU0</accession>
<proteinExistence type="predicted"/>
<sequence length="96" mass="11221">MRSVQQVTSRSDFATFLTDSRDSIAYNEQIFSKEKRGKLIKIKADDELVYEVHPEKKVLVVLKALYMTFHRDAYWDVAKMAELDEILADSHTLIRI</sequence>
<comment type="caution">
    <text evidence="1">The sequence shown here is derived from an EMBL/GenBank/DDBJ whole genome shotgun (WGS) entry which is preliminary data.</text>
</comment>
<dbReference type="AlphaFoldDB" id="A0AA42DRU0"/>
<evidence type="ECO:0000313" key="1">
    <source>
        <dbReference type="EMBL" id="MDA3733873.1"/>
    </source>
</evidence>
<evidence type="ECO:0000313" key="2">
    <source>
        <dbReference type="Proteomes" id="UP001169242"/>
    </source>
</evidence>
<dbReference type="Proteomes" id="UP001169242">
    <property type="component" value="Unassembled WGS sequence"/>
</dbReference>
<organism evidence="1 2">
    <name type="scientific">Holtiella tumoricola</name>
    <dbReference type="NCBI Taxonomy" id="3018743"/>
    <lineage>
        <taxon>Bacteria</taxon>
        <taxon>Bacillati</taxon>
        <taxon>Bacillota</taxon>
        <taxon>Clostridia</taxon>
        <taxon>Lachnospirales</taxon>
        <taxon>Cellulosilyticaceae</taxon>
        <taxon>Holtiella</taxon>
    </lineage>
</organism>
<reference evidence="1" key="1">
    <citation type="journal article" date="2023" name="Int. J. Syst. Evol. Microbiol.">
        <title>&lt;i&gt;Holtiella tumoricola&lt;/i&gt; gen. nov. sp. nov., isolated from a human clinical sample.</title>
        <authorList>
            <person name="Allen-Vercoe E."/>
            <person name="Daigneault M.C."/>
            <person name="Vancuren S.J."/>
            <person name="Cochrane K."/>
            <person name="O'Neal L.L."/>
            <person name="Sankaranarayanan K."/>
            <person name="Lawson P.A."/>
        </authorList>
    </citation>
    <scope>NUCLEOTIDE SEQUENCE</scope>
    <source>
        <strain evidence="1">CC70A</strain>
    </source>
</reference>
<name>A0AA42DRU0_9FIRM</name>